<name>A0A4Y2CE60_ARAVE</name>
<protein>
    <submittedName>
        <fullName evidence="1">Uncharacterized protein</fullName>
    </submittedName>
</protein>
<proteinExistence type="predicted"/>
<keyword evidence="2" id="KW-1185">Reference proteome</keyword>
<evidence type="ECO:0000313" key="2">
    <source>
        <dbReference type="Proteomes" id="UP000499080"/>
    </source>
</evidence>
<dbReference type="AlphaFoldDB" id="A0A4Y2CE60"/>
<evidence type="ECO:0000313" key="1">
    <source>
        <dbReference type="EMBL" id="GBM02540.1"/>
    </source>
</evidence>
<dbReference type="Proteomes" id="UP000499080">
    <property type="component" value="Unassembled WGS sequence"/>
</dbReference>
<gene>
    <name evidence="1" type="ORF">AVEN_178475_1</name>
</gene>
<dbReference type="EMBL" id="BGPR01000181">
    <property type="protein sequence ID" value="GBM02540.1"/>
    <property type="molecule type" value="Genomic_DNA"/>
</dbReference>
<reference evidence="1 2" key="1">
    <citation type="journal article" date="2019" name="Sci. Rep.">
        <title>Orb-weaving spider Araneus ventricosus genome elucidates the spidroin gene catalogue.</title>
        <authorList>
            <person name="Kono N."/>
            <person name="Nakamura H."/>
            <person name="Ohtoshi R."/>
            <person name="Moran D.A.P."/>
            <person name="Shinohara A."/>
            <person name="Yoshida Y."/>
            <person name="Fujiwara M."/>
            <person name="Mori M."/>
            <person name="Tomita M."/>
            <person name="Arakawa K."/>
        </authorList>
    </citation>
    <scope>NUCLEOTIDE SEQUENCE [LARGE SCALE GENOMIC DNA]</scope>
</reference>
<sequence>MVPKIATTSNNTRFRRAVDIRIYEPSQWKLRVRPLNLRMIQFTYDFVDHGLNVHSALQIKNPFVLNLGIQLAKEDSLACSRITMYVLQILLLQEFFDIRRCPLQDKPANTL</sequence>
<accession>A0A4Y2CE60</accession>
<comment type="caution">
    <text evidence="1">The sequence shown here is derived from an EMBL/GenBank/DDBJ whole genome shotgun (WGS) entry which is preliminary data.</text>
</comment>
<organism evidence="1 2">
    <name type="scientific">Araneus ventricosus</name>
    <name type="common">Orbweaver spider</name>
    <name type="synonym">Epeira ventricosa</name>
    <dbReference type="NCBI Taxonomy" id="182803"/>
    <lineage>
        <taxon>Eukaryota</taxon>
        <taxon>Metazoa</taxon>
        <taxon>Ecdysozoa</taxon>
        <taxon>Arthropoda</taxon>
        <taxon>Chelicerata</taxon>
        <taxon>Arachnida</taxon>
        <taxon>Araneae</taxon>
        <taxon>Araneomorphae</taxon>
        <taxon>Entelegynae</taxon>
        <taxon>Araneoidea</taxon>
        <taxon>Araneidae</taxon>
        <taxon>Araneus</taxon>
    </lineage>
</organism>